<reference evidence="1" key="1">
    <citation type="submission" date="2023-03" db="EMBL/GenBank/DDBJ databases">
        <title>MT1 and MT2 Draft Genomes of Novel Species.</title>
        <authorList>
            <person name="Venkateswaran K."/>
        </authorList>
    </citation>
    <scope>NUCLEOTIDE SEQUENCE</scope>
    <source>
        <strain evidence="1">F6_3S_P_1C</strain>
    </source>
</reference>
<dbReference type="EMBL" id="JAROCD010000001">
    <property type="protein sequence ID" value="MDN4600027.1"/>
    <property type="molecule type" value="Genomic_DNA"/>
</dbReference>
<evidence type="ECO:0000313" key="1">
    <source>
        <dbReference type="EMBL" id="MDN4600027.1"/>
    </source>
</evidence>
<name>A0ABT8J4M1_9BACL</name>
<sequence length="53" mass="5903">MIMSQSTKDLSQELSNREGVQAISVEPHQEFKITVGQQEQTFTGPAVILINQD</sequence>
<evidence type="ECO:0000313" key="2">
    <source>
        <dbReference type="Proteomes" id="UP001174205"/>
    </source>
</evidence>
<organism evidence="1 2">
    <name type="scientific">Paenibacillus vandeheii</name>
    <dbReference type="NCBI Taxonomy" id="3035917"/>
    <lineage>
        <taxon>Bacteria</taxon>
        <taxon>Bacillati</taxon>
        <taxon>Bacillota</taxon>
        <taxon>Bacilli</taxon>
        <taxon>Bacillales</taxon>
        <taxon>Paenibacillaceae</taxon>
        <taxon>Paenibacillus</taxon>
    </lineage>
</organism>
<gene>
    <name evidence="1" type="ORF">P5G61_02215</name>
</gene>
<dbReference type="NCBIfam" id="NF033495">
    <property type="entry name" value="phage_BC1881"/>
    <property type="match status" value="1"/>
</dbReference>
<dbReference type="Proteomes" id="UP001174205">
    <property type="component" value="Unassembled WGS sequence"/>
</dbReference>
<comment type="caution">
    <text evidence="1">The sequence shown here is derived from an EMBL/GenBank/DDBJ whole genome shotgun (WGS) entry which is preliminary data.</text>
</comment>
<accession>A0ABT8J4M1</accession>
<protein>
    <submittedName>
        <fullName evidence="1">BC1881 family protein</fullName>
    </submittedName>
</protein>
<keyword evidence="2" id="KW-1185">Reference proteome</keyword>
<proteinExistence type="predicted"/>
<dbReference type="InterPro" id="IPR047901">
    <property type="entry name" value="BC1881-like"/>
</dbReference>